<organism evidence="2 3">
    <name type="scientific">Methylobacterium haplocladii</name>
    <dbReference type="NCBI Taxonomy" id="1176176"/>
    <lineage>
        <taxon>Bacteria</taxon>
        <taxon>Pseudomonadati</taxon>
        <taxon>Pseudomonadota</taxon>
        <taxon>Alphaproteobacteria</taxon>
        <taxon>Hyphomicrobiales</taxon>
        <taxon>Methylobacteriaceae</taxon>
        <taxon>Methylobacterium</taxon>
    </lineage>
</organism>
<accession>A0A512IVQ4</accession>
<reference evidence="2 3" key="1">
    <citation type="submission" date="2019-07" db="EMBL/GenBank/DDBJ databases">
        <title>Whole genome shotgun sequence of Methylobacterium haplocladii NBRC 107714.</title>
        <authorList>
            <person name="Hosoyama A."/>
            <person name="Uohara A."/>
            <person name="Ohji S."/>
            <person name="Ichikawa N."/>
        </authorList>
    </citation>
    <scope>NUCLEOTIDE SEQUENCE [LARGE SCALE GENOMIC DNA]</scope>
    <source>
        <strain evidence="2 3">NBRC 107714</strain>
    </source>
</reference>
<dbReference type="Proteomes" id="UP000321258">
    <property type="component" value="Unassembled WGS sequence"/>
</dbReference>
<protein>
    <submittedName>
        <fullName evidence="2">Uncharacterized protein</fullName>
    </submittedName>
</protein>
<dbReference type="AlphaFoldDB" id="A0A512IVQ4"/>
<keyword evidence="3" id="KW-1185">Reference proteome</keyword>
<gene>
    <name evidence="2" type="ORF">MHA02_41840</name>
</gene>
<evidence type="ECO:0000313" key="2">
    <source>
        <dbReference type="EMBL" id="GEP01797.1"/>
    </source>
</evidence>
<name>A0A512IVQ4_9HYPH</name>
<feature type="region of interest" description="Disordered" evidence="1">
    <location>
        <begin position="1"/>
        <end position="35"/>
    </location>
</feature>
<sequence length="54" mass="5734">MANGTEQLSAARSPRHRHATDDALTSNLGHQMGAGHLDDLLPWAHAPQPLKAVA</sequence>
<dbReference type="EMBL" id="BJZT01000053">
    <property type="protein sequence ID" value="GEP01797.1"/>
    <property type="molecule type" value="Genomic_DNA"/>
</dbReference>
<evidence type="ECO:0000256" key="1">
    <source>
        <dbReference type="SAM" id="MobiDB-lite"/>
    </source>
</evidence>
<feature type="compositionally biased region" description="Polar residues" evidence="1">
    <location>
        <begin position="1"/>
        <end position="10"/>
    </location>
</feature>
<comment type="caution">
    <text evidence="2">The sequence shown here is derived from an EMBL/GenBank/DDBJ whole genome shotgun (WGS) entry which is preliminary data.</text>
</comment>
<evidence type="ECO:0000313" key="3">
    <source>
        <dbReference type="Proteomes" id="UP000321258"/>
    </source>
</evidence>
<proteinExistence type="predicted"/>